<dbReference type="GeneID" id="78151055"/>
<dbReference type="EC" id="2.4.1.-" evidence="3"/>
<dbReference type="InterPro" id="IPR051199">
    <property type="entry name" value="LPS_LOS_Heptosyltrfase"/>
</dbReference>
<proteinExistence type="predicted"/>
<dbReference type="Proteomes" id="UP000029925">
    <property type="component" value="Unassembled WGS sequence"/>
</dbReference>
<keyword evidence="1 3" id="KW-0328">Glycosyltransferase</keyword>
<reference evidence="3" key="3">
    <citation type="submission" date="2015-11" db="EMBL/GenBank/DDBJ databases">
        <authorList>
            <person name="Zhang Y."/>
            <person name="Guo Z."/>
        </authorList>
    </citation>
    <scope>NUCLEOTIDE SEQUENCE</scope>
    <source>
        <strain evidence="3">1</strain>
    </source>
</reference>
<dbReference type="InterPro" id="IPR002201">
    <property type="entry name" value="Glyco_trans_9"/>
</dbReference>
<dbReference type="GO" id="GO:0008713">
    <property type="term" value="F:ADP-heptose-lipopolysaccharide heptosyltransferase activity"/>
    <property type="evidence" value="ECO:0007669"/>
    <property type="project" value="TreeGrafter"/>
</dbReference>
<dbReference type="OrthoDB" id="9797795at2"/>
<dbReference type="Gene3D" id="3.40.50.2000">
    <property type="entry name" value="Glycogen Phosphorylase B"/>
    <property type="match status" value="2"/>
</dbReference>
<dbReference type="Proteomes" id="UP000064525">
    <property type="component" value="Chromosome I"/>
</dbReference>
<evidence type="ECO:0000256" key="1">
    <source>
        <dbReference type="ARBA" id="ARBA00022676"/>
    </source>
</evidence>
<dbReference type="Pfam" id="PF01075">
    <property type="entry name" value="Glyco_transf_9"/>
    <property type="match status" value="1"/>
</dbReference>
<evidence type="ECO:0000313" key="4">
    <source>
        <dbReference type="EMBL" id="TLD78445.1"/>
    </source>
</evidence>
<dbReference type="KEGG" id="hty:BN2458_PEG0798"/>
<protein>
    <submittedName>
        <fullName evidence="3">ADP-heptose--lipooligosaccharide heptosyltransferase II</fullName>
        <ecNumber evidence="3">2.4.1.-</ecNumber>
    </submittedName>
    <submittedName>
        <fullName evidence="4">Lipopolysaccharide heptosyltransferase family protein</fullName>
    </submittedName>
</protein>
<evidence type="ECO:0000256" key="2">
    <source>
        <dbReference type="ARBA" id="ARBA00022679"/>
    </source>
</evidence>
<sequence>MRSLSILQSSTAKAIFKKPIYFVIDSIINVLYPTKQARQNKSLVILRNDAIGDYLLFRDFLRILRQEYSSYHITLIGNIVFKDFALCLDRAYIDKFIWIDNKKFRKNILYSILFLARIRKHTFDVFINPIHSRDINNIIISNKINAIYKYAPSGDSINIAPNIKAQNDRIYTQLFKSSEGIMFEFYRNNEFINHLLHKQIHIEPYIDGTLFTKFEATSNYSVLFIGASAEYRKWSIENFAIIGKYLIENYHQNIVICGGKEDMEKAEILESKINAKHKVFNMVGKTSLNALGGIVYNGNLLVSNETSAAHLAAILDTAIVIAVSNGNHLGRFIPYPKGLRDKYYPVFHPFIEENFDKYEELSNAYAYQSTLDINEITAKQVIGVIDKIMTKGAANE</sequence>
<dbReference type="PANTHER" id="PTHR30160:SF1">
    <property type="entry name" value="LIPOPOLYSACCHARIDE 1,2-N-ACETYLGLUCOSAMINETRANSFERASE-RELATED"/>
    <property type="match status" value="1"/>
</dbReference>
<dbReference type="CDD" id="cd03789">
    <property type="entry name" value="GT9_LPS_heptosyltransferase"/>
    <property type="match status" value="1"/>
</dbReference>
<dbReference type="PATRIC" id="fig|76936.10.peg.781"/>
<dbReference type="RefSeq" id="WP_052082183.1">
    <property type="nucleotide sequence ID" value="NZ_CAJTQN010000004.1"/>
</dbReference>
<keyword evidence="2 3" id="KW-0808">Transferase</keyword>
<organism evidence="3 6">
    <name type="scientific">Helicobacter typhlonius</name>
    <dbReference type="NCBI Taxonomy" id="76936"/>
    <lineage>
        <taxon>Bacteria</taxon>
        <taxon>Pseudomonadati</taxon>
        <taxon>Campylobacterota</taxon>
        <taxon>Epsilonproteobacteria</taxon>
        <taxon>Campylobacterales</taxon>
        <taxon>Helicobacteraceae</taxon>
        <taxon>Helicobacter</taxon>
    </lineage>
</organism>
<evidence type="ECO:0000313" key="3">
    <source>
        <dbReference type="EMBL" id="CUU39684.1"/>
    </source>
</evidence>
<keyword evidence="5" id="KW-1185">Reference proteome</keyword>
<dbReference type="EMBL" id="LN907858">
    <property type="protein sequence ID" value="CUU39684.1"/>
    <property type="molecule type" value="Genomic_DNA"/>
</dbReference>
<dbReference type="GO" id="GO:0009244">
    <property type="term" value="P:lipopolysaccharide core region biosynthetic process"/>
    <property type="evidence" value="ECO:0007669"/>
    <property type="project" value="TreeGrafter"/>
</dbReference>
<dbReference type="AlphaFoldDB" id="A0A0S4PW94"/>
<gene>
    <name evidence="3" type="ORF">BN2458_PEG0798</name>
    <name evidence="4" type="ORF">LS75_005490</name>
</gene>
<dbReference type="GO" id="GO:0005829">
    <property type="term" value="C:cytosol"/>
    <property type="evidence" value="ECO:0007669"/>
    <property type="project" value="TreeGrafter"/>
</dbReference>
<dbReference type="EMBL" id="JRPF02000005">
    <property type="protein sequence ID" value="TLD78445.1"/>
    <property type="molecule type" value="Genomic_DNA"/>
</dbReference>
<dbReference type="SUPFAM" id="SSF53756">
    <property type="entry name" value="UDP-Glycosyltransferase/glycogen phosphorylase"/>
    <property type="match status" value="1"/>
</dbReference>
<reference evidence="6" key="2">
    <citation type="submission" date="2015-11" db="EMBL/GenBank/DDBJ databases">
        <authorList>
            <person name="Anvar S.Y."/>
        </authorList>
    </citation>
    <scope>NUCLEOTIDE SEQUENCE [LARGE SCALE GENOMIC DNA]</scope>
</reference>
<evidence type="ECO:0000313" key="6">
    <source>
        <dbReference type="Proteomes" id="UP000064525"/>
    </source>
</evidence>
<evidence type="ECO:0000313" key="5">
    <source>
        <dbReference type="Proteomes" id="UP000029925"/>
    </source>
</evidence>
<name>A0A0S4PW94_9HELI</name>
<accession>A0A0S4PW94</accession>
<dbReference type="STRING" id="76936.BN2458_PEG0798"/>
<dbReference type="PANTHER" id="PTHR30160">
    <property type="entry name" value="TETRAACYLDISACCHARIDE 4'-KINASE-RELATED"/>
    <property type="match status" value="1"/>
</dbReference>
<reference evidence="4 5" key="1">
    <citation type="journal article" date="2014" name="Genome Announc.">
        <title>Draft genome sequences of eight enterohepatic helicobacter species isolated from both laboratory and wild rodents.</title>
        <authorList>
            <person name="Sheh A."/>
            <person name="Shen Z."/>
            <person name="Fox J.G."/>
        </authorList>
    </citation>
    <scope>NUCLEOTIDE SEQUENCE [LARGE SCALE GENOMIC DNA]</scope>
    <source>
        <strain evidence="4 5">MIT 98-6810</strain>
    </source>
</reference>